<organism evidence="1 2">
    <name type="scientific">Aeromicrobium marinum DSM 15272</name>
    <dbReference type="NCBI Taxonomy" id="585531"/>
    <lineage>
        <taxon>Bacteria</taxon>
        <taxon>Bacillati</taxon>
        <taxon>Actinomycetota</taxon>
        <taxon>Actinomycetes</taxon>
        <taxon>Propionibacteriales</taxon>
        <taxon>Nocardioidaceae</taxon>
        <taxon>Aeromicrobium</taxon>
    </lineage>
</organism>
<keyword evidence="2" id="KW-1185">Reference proteome</keyword>
<protein>
    <recommendedName>
        <fullName evidence="3">ESX secretion-associated protein EspG</fullName>
    </recommendedName>
</protein>
<dbReference type="Proteomes" id="UP000003111">
    <property type="component" value="Unassembled WGS sequence"/>
</dbReference>
<reference evidence="1" key="1">
    <citation type="submission" date="2010-08" db="EMBL/GenBank/DDBJ databases">
        <authorList>
            <person name="Muzny D."/>
            <person name="Qin X."/>
            <person name="Buhay C."/>
            <person name="Dugan-Rocha S."/>
            <person name="Ding Y."/>
            <person name="Chen G."/>
            <person name="Hawes A."/>
            <person name="Holder M."/>
            <person name="Jhangiani S."/>
            <person name="Johnson A."/>
            <person name="Khan Z."/>
            <person name="Li Z."/>
            <person name="Liu W."/>
            <person name="Liu X."/>
            <person name="Perez L."/>
            <person name="Shen H."/>
            <person name="Wang Q."/>
            <person name="Watt J."/>
            <person name="Xi L."/>
            <person name="Xin Y."/>
            <person name="Zhou J."/>
            <person name="Deng J."/>
            <person name="Jiang H."/>
            <person name="Liu Y."/>
            <person name="Qu J."/>
            <person name="Song X.-Z."/>
            <person name="Zhang L."/>
            <person name="Villasana D."/>
            <person name="Johnson A."/>
            <person name="Liu J."/>
            <person name="Liyanage D."/>
            <person name="Lorensuhewa L."/>
            <person name="Robinson T."/>
            <person name="Song A."/>
            <person name="Song B.-B."/>
            <person name="Dinh H."/>
            <person name="Thornton R."/>
            <person name="Coyle M."/>
            <person name="Francisco L."/>
            <person name="Jackson L."/>
            <person name="Javaid M."/>
            <person name="Korchina V."/>
            <person name="Kovar C."/>
            <person name="Mata R."/>
            <person name="Mathew T."/>
            <person name="Ngo R."/>
            <person name="Nguyen L."/>
            <person name="Nguyen N."/>
            <person name="Okwuonu G."/>
            <person name="Ongeri F."/>
            <person name="Pham C."/>
            <person name="Simmons D."/>
            <person name="Wilczek-Boney K."/>
            <person name="Hale W."/>
            <person name="Jakkamsetti A."/>
            <person name="Pham P."/>
            <person name="Ruth R."/>
            <person name="San Lucas F."/>
            <person name="Warren J."/>
            <person name="Zhang J."/>
            <person name="Zhao Z."/>
            <person name="Zhou C."/>
            <person name="Zhu D."/>
            <person name="Lee S."/>
            <person name="Bess C."/>
            <person name="Blankenburg K."/>
            <person name="Forbes L."/>
            <person name="Fu Q."/>
            <person name="Gubbala S."/>
            <person name="Hirani K."/>
            <person name="Jayaseelan J.C."/>
            <person name="Lara F."/>
            <person name="Munidasa M."/>
            <person name="Palculict T."/>
            <person name="Patil S."/>
            <person name="Pu L.-L."/>
            <person name="Saada N."/>
            <person name="Tang L."/>
            <person name="Weissenberger G."/>
            <person name="Zhu Y."/>
            <person name="Hemphill L."/>
            <person name="Shang Y."/>
            <person name="Youmans B."/>
            <person name="Ayvaz T."/>
            <person name="Ross M."/>
            <person name="Santibanez J."/>
            <person name="Aqrawi P."/>
            <person name="Gross S."/>
            <person name="Joshi V."/>
            <person name="Fowler G."/>
            <person name="Nazareth L."/>
            <person name="Reid J."/>
            <person name="Worley K."/>
            <person name="Petrosino J."/>
            <person name="Highlander S."/>
            <person name="Gibbs R."/>
        </authorList>
    </citation>
    <scope>NUCLEOTIDE SEQUENCE [LARGE SCALE GENOMIC DNA]</scope>
    <source>
        <strain evidence="1">DSM 15272</strain>
    </source>
</reference>
<comment type="caution">
    <text evidence="1">The sequence shown here is derived from an EMBL/GenBank/DDBJ whole genome shotgun (WGS) entry which is preliminary data.</text>
</comment>
<evidence type="ECO:0000313" key="2">
    <source>
        <dbReference type="Proteomes" id="UP000003111"/>
    </source>
</evidence>
<dbReference type="HOGENOM" id="CLU_1080258_0_0_11"/>
<dbReference type="STRING" id="585531.HMPREF0063_12706"/>
<gene>
    <name evidence="1" type="ORF">HMPREF0063_12706</name>
</gene>
<evidence type="ECO:0000313" key="1">
    <source>
        <dbReference type="EMBL" id="EFQ82182.1"/>
    </source>
</evidence>
<dbReference type="eggNOG" id="ENOG502ZS17">
    <property type="taxonomic scope" value="Bacteria"/>
</dbReference>
<sequence>MTVVLEPSGTALRARVDEPDWAAIVGDHTTSSLAPLPGTPASTVAADPAVAEAALLAVDMGVVGITLVSGRGDRGVLAQVGCDLRSVGIAVRALVPADDGSGPVAVPGIEISATVPEHLVAEILRLLPAAGLQRHTPADPVTLPYEASLSLFLALTTGDHALAQHVAQQAGFAEPPEVLVALAAGTTASASLTVHVAGHREQKLRQWLLADVGWVAVSTQGSRVTHTVRSRAEIGHDLVDLLAGAFEAAARDGDHDG</sequence>
<dbReference type="EMBL" id="ACLF03000011">
    <property type="protein sequence ID" value="EFQ82182.1"/>
    <property type="molecule type" value="Genomic_DNA"/>
</dbReference>
<name>E2SF97_9ACTN</name>
<evidence type="ECO:0008006" key="3">
    <source>
        <dbReference type="Google" id="ProtNLM"/>
    </source>
</evidence>
<accession>E2SF97</accession>
<proteinExistence type="predicted"/>
<dbReference type="AlphaFoldDB" id="E2SF97"/>